<organism evidence="1 2">
    <name type="scientific">Brevibacillus parabrevis</name>
    <dbReference type="NCBI Taxonomy" id="54914"/>
    <lineage>
        <taxon>Bacteria</taxon>
        <taxon>Bacillati</taxon>
        <taxon>Bacillota</taxon>
        <taxon>Bacilli</taxon>
        <taxon>Bacillales</taxon>
        <taxon>Paenibacillaceae</taxon>
        <taxon>Brevibacillus</taxon>
    </lineage>
</organism>
<dbReference type="AlphaFoldDB" id="A0A4Y3PQW0"/>
<name>A0A4Y3PQW0_BREPA</name>
<dbReference type="SUPFAM" id="SSF160719">
    <property type="entry name" value="gpW/gp25-like"/>
    <property type="match status" value="1"/>
</dbReference>
<gene>
    <name evidence="1" type="ORF">BPA01_48950</name>
</gene>
<accession>A0A4Y3PQW0</accession>
<proteinExistence type="predicted"/>
<protein>
    <recommendedName>
        <fullName evidence="3">IraD/Gp25-like domain-containing protein</fullName>
    </recommendedName>
</protein>
<dbReference type="EMBL" id="BJMH01000037">
    <property type="protein sequence ID" value="GEB35315.1"/>
    <property type="molecule type" value="Genomic_DNA"/>
</dbReference>
<dbReference type="RefSeq" id="WP_122965327.1">
    <property type="nucleotide sequence ID" value="NZ_BJMH01000037.1"/>
</dbReference>
<evidence type="ECO:0000313" key="2">
    <source>
        <dbReference type="Proteomes" id="UP000316882"/>
    </source>
</evidence>
<dbReference type="Gene3D" id="3.10.450.40">
    <property type="match status" value="1"/>
</dbReference>
<reference evidence="1 2" key="1">
    <citation type="submission" date="2019-06" db="EMBL/GenBank/DDBJ databases">
        <title>Whole genome shotgun sequence of Brevibacillus parabrevis NBRC 12334.</title>
        <authorList>
            <person name="Hosoyama A."/>
            <person name="Uohara A."/>
            <person name="Ohji S."/>
            <person name="Ichikawa N."/>
        </authorList>
    </citation>
    <scope>NUCLEOTIDE SEQUENCE [LARGE SCALE GENOMIC DNA]</scope>
    <source>
        <strain evidence="1 2">NBRC 12334</strain>
    </source>
</reference>
<evidence type="ECO:0008006" key="3">
    <source>
        <dbReference type="Google" id="ProtNLM"/>
    </source>
</evidence>
<dbReference type="Proteomes" id="UP000316882">
    <property type="component" value="Unassembled WGS sequence"/>
</dbReference>
<sequence>MEYDVTTEKTIDFGATGEAEILQNVWSIITSMMYSCPLARGFAWSPDVDAPLPVAQAKTVAKLIAAIREHEPRAEVIKVSFEGDGAMGVLKPVVKVRIVDGAV</sequence>
<comment type="caution">
    <text evidence="1">The sequence shown here is derived from an EMBL/GenBank/DDBJ whole genome shotgun (WGS) entry which is preliminary data.</text>
</comment>
<keyword evidence="2" id="KW-1185">Reference proteome</keyword>
<evidence type="ECO:0000313" key="1">
    <source>
        <dbReference type="EMBL" id="GEB35315.1"/>
    </source>
</evidence>